<sequence>MFARVLRKKVFSRSLSTAPTMHGTTILCVRKDGKVCVIGDGQVSLGHTIVKPNAQKVRRINDNVIAGFAGSTADAFTLIERLESKLDEYPGQLTRACVELAKAWRTDKYLRALEALLIVTDNKQSFTLTGNGDVLQPHDGIIGIGSGGTYALAAARALIDQPHLSAEEVARRSMKIAADICVYTNHNVVVEVLDENPEQK</sequence>
<accession>A0A1V9YTZ8</accession>
<dbReference type="SUPFAM" id="SSF56235">
    <property type="entry name" value="N-terminal nucleophile aminohydrolases (Ntn hydrolases)"/>
    <property type="match status" value="1"/>
</dbReference>
<keyword evidence="6" id="KW-1185">Reference proteome</keyword>
<dbReference type="EMBL" id="JNBS01002787">
    <property type="protein sequence ID" value="OQR89289.1"/>
    <property type="molecule type" value="Genomic_DNA"/>
</dbReference>
<evidence type="ECO:0000256" key="1">
    <source>
        <dbReference type="ARBA" id="ARBA00006053"/>
    </source>
</evidence>
<dbReference type="PANTHER" id="PTHR32194">
    <property type="entry name" value="METALLOPROTEASE TLDD"/>
    <property type="match status" value="1"/>
</dbReference>
<dbReference type="OrthoDB" id="276825at2759"/>
<evidence type="ECO:0000256" key="3">
    <source>
        <dbReference type="ARBA" id="ARBA00022698"/>
    </source>
</evidence>
<dbReference type="Pfam" id="PF00227">
    <property type="entry name" value="Proteasome"/>
    <property type="match status" value="1"/>
</dbReference>
<evidence type="ECO:0000256" key="2">
    <source>
        <dbReference type="ARBA" id="ARBA00022670"/>
    </source>
</evidence>
<dbReference type="PIRSF" id="PIRSF039093">
    <property type="entry name" value="HslV"/>
    <property type="match status" value="1"/>
</dbReference>
<proteinExistence type="inferred from homology"/>
<gene>
    <name evidence="5" type="ORF">THRCLA_09810</name>
</gene>
<keyword evidence="4" id="KW-0378">Hydrolase</keyword>
<dbReference type="NCBIfam" id="NF003964">
    <property type="entry name" value="PRK05456.1"/>
    <property type="match status" value="1"/>
</dbReference>
<dbReference type="InterPro" id="IPR022281">
    <property type="entry name" value="ATP-dep_Prtase_HsIV_su"/>
</dbReference>
<dbReference type="PROSITE" id="PS51476">
    <property type="entry name" value="PROTEASOME_BETA_2"/>
    <property type="match status" value="1"/>
</dbReference>
<name>A0A1V9YTZ8_9STRA</name>
<evidence type="ECO:0000313" key="6">
    <source>
        <dbReference type="Proteomes" id="UP000243217"/>
    </source>
</evidence>
<dbReference type="STRING" id="74557.A0A1V9YTZ8"/>
<dbReference type="GO" id="GO:0004298">
    <property type="term" value="F:threonine-type endopeptidase activity"/>
    <property type="evidence" value="ECO:0007669"/>
    <property type="project" value="UniProtKB-KW"/>
</dbReference>
<dbReference type="Proteomes" id="UP000243217">
    <property type="component" value="Unassembled WGS sequence"/>
</dbReference>
<dbReference type="GO" id="GO:0051603">
    <property type="term" value="P:proteolysis involved in protein catabolic process"/>
    <property type="evidence" value="ECO:0007669"/>
    <property type="project" value="InterPro"/>
</dbReference>
<keyword evidence="2 5" id="KW-0645">Protease</keyword>
<organism evidence="5 6">
    <name type="scientific">Thraustotheca clavata</name>
    <dbReference type="NCBI Taxonomy" id="74557"/>
    <lineage>
        <taxon>Eukaryota</taxon>
        <taxon>Sar</taxon>
        <taxon>Stramenopiles</taxon>
        <taxon>Oomycota</taxon>
        <taxon>Saprolegniomycetes</taxon>
        <taxon>Saprolegniales</taxon>
        <taxon>Achlyaceae</taxon>
        <taxon>Thraustotheca</taxon>
    </lineage>
</organism>
<dbReference type="AlphaFoldDB" id="A0A1V9YTZ8"/>
<evidence type="ECO:0000256" key="4">
    <source>
        <dbReference type="ARBA" id="ARBA00022801"/>
    </source>
</evidence>
<evidence type="ECO:0000313" key="5">
    <source>
        <dbReference type="EMBL" id="OQR89289.1"/>
    </source>
</evidence>
<comment type="similarity">
    <text evidence="1">Belongs to the peptidase T1B family. HslV subfamily.</text>
</comment>
<dbReference type="PANTHER" id="PTHR32194:SF7">
    <property type="entry name" value="ATP-DEPENDENT PROTEASE SUBUNIT HSLV"/>
    <property type="match status" value="1"/>
</dbReference>
<dbReference type="NCBIfam" id="TIGR03692">
    <property type="entry name" value="ATP_dep_HslV"/>
    <property type="match status" value="1"/>
</dbReference>
<dbReference type="InterPro" id="IPR029055">
    <property type="entry name" value="Ntn_hydrolases_N"/>
</dbReference>
<dbReference type="GO" id="GO:0005839">
    <property type="term" value="C:proteasome core complex"/>
    <property type="evidence" value="ECO:0007669"/>
    <property type="project" value="InterPro"/>
</dbReference>
<reference evidence="5 6" key="1">
    <citation type="journal article" date="2014" name="Genome Biol. Evol.">
        <title>The secreted proteins of Achlya hypogyna and Thraustotheca clavata identify the ancestral oomycete secretome and reveal gene acquisitions by horizontal gene transfer.</title>
        <authorList>
            <person name="Misner I."/>
            <person name="Blouin N."/>
            <person name="Leonard G."/>
            <person name="Richards T.A."/>
            <person name="Lane C.E."/>
        </authorList>
    </citation>
    <scope>NUCLEOTIDE SEQUENCE [LARGE SCALE GENOMIC DNA]</scope>
    <source>
        <strain evidence="5 6">ATCC 34112</strain>
    </source>
</reference>
<protein>
    <submittedName>
        <fullName evidence="5">ATP-dependent protease hslV</fullName>
    </submittedName>
</protein>
<dbReference type="InterPro" id="IPR001353">
    <property type="entry name" value="Proteasome_sua/b"/>
</dbReference>
<dbReference type="InterPro" id="IPR023333">
    <property type="entry name" value="Proteasome_suB-type"/>
</dbReference>
<dbReference type="CDD" id="cd01913">
    <property type="entry name" value="protease_HslV"/>
    <property type="match status" value="1"/>
</dbReference>
<comment type="caution">
    <text evidence="5">The sequence shown here is derived from an EMBL/GenBank/DDBJ whole genome shotgun (WGS) entry which is preliminary data.</text>
</comment>
<keyword evidence="3" id="KW-0888">Threonine protease</keyword>
<dbReference type="HAMAP" id="MF_00248">
    <property type="entry name" value="HslV"/>
    <property type="match status" value="1"/>
</dbReference>
<dbReference type="Gene3D" id="3.60.20.10">
    <property type="entry name" value="Glutamine Phosphoribosylpyrophosphate, subunit 1, domain 1"/>
    <property type="match status" value="1"/>
</dbReference>
<dbReference type="GO" id="GO:0009376">
    <property type="term" value="C:HslUV protease complex"/>
    <property type="evidence" value="ECO:0007669"/>
    <property type="project" value="InterPro"/>
</dbReference>